<dbReference type="EMBL" id="BAABJO010000024">
    <property type="protein sequence ID" value="GAA5131979.1"/>
    <property type="molecule type" value="Genomic_DNA"/>
</dbReference>
<gene>
    <name evidence="1" type="ORF">GCM10023320_55910</name>
</gene>
<accession>A0ABP9NR53</accession>
<organism evidence="1 2">
    <name type="scientific">Pseudonocardia adelaidensis</name>
    <dbReference type="NCBI Taxonomy" id="648754"/>
    <lineage>
        <taxon>Bacteria</taxon>
        <taxon>Bacillati</taxon>
        <taxon>Actinomycetota</taxon>
        <taxon>Actinomycetes</taxon>
        <taxon>Pseudonocardiales</taxon>
        <taxon>Pseudonocardiaceae</taxon>
        <taxon>Pseudonocardia</taxon>
    </lineage>
</organism>
<protein>
    <submittedName>
        <fullName evidence="1">Uncharacterized protein</fullName>
    </submittedName>
</protein>
<name>A0ABP9NR53_9PSEU</name>
<dbReference type="Proteomes" id="UP001500804">
    <property type="component" value="Unassembled WGS sequence"/>
</dbReference>
<sequence length="51" mass="5497">MEYAGVLFRPHHVSVMGVAVRAQDTEVLESVVGVVAVDVVETERESFAAPL</sequence>
<reference evidence="2" key="1">
    <citation type="journal article" date="2019" name="Int. J. Syst. Evol. Microbiol.">
        <title>The Global Catalogue of Microorganisms (GCM) 10K type strain sequencing project: providing services to taxonomists for standard genome sequencing and annotation.</title>
        <authorList>
            <consortium name="The Broad Institute Genomics Platform"/>
            <consortium name="The Broad Institute Genome Sequencing Center for Infectious Disease"/>
            <person name="Wu L."/>
            <person name="Ma J."/>
        </authorList>
    </citation>
    <scope>NUCLEOTIDE SEQUENCE [LARGE SCALE GENOMIC DNA]</scope>
    <source>
        <strain evidence="2">JCM 18302</strain>
    </source>
</reference>
<evidence type="ECO:0000313" key="2">
    <source>
        <dbReference type="Proteomes" id="UP001500804"/>
    </source>
</evidence>
<evidence type="ECO:0000313" key="1">
    <source>
        <dbReference type="EMBL" id="GAA5131979.1"/>
    </source>
</evidence>
<keyword evidence="2" id="KW-1185">Reference proteome</keyword>
<comment type="caution">
    <text evidence="1">The sequence shown here is derived from an EMBL/GenBank/DDBJ whole genome shotgun (WGS) entry which is preliminary data.</text>
</comment>
<proteinExistence type="predicted"/>